<evidence type="ECO:0000256" key="6">
    <source>
        <dbReference type="RuleBase" id="RU366034"/>
    </source>
</evidence>
<dbReference type="EMBL" id="JABBWE010000020">
    <property type="protein sequence ID" value="KAG1796028.1"/>
    <property type="molecule type" value="Genomic_DNA"/>
</dbReference>
<dbReference type="SUPFAM" id="SSF48576">
    <property type="entry name" value="Terpenoid synthases"/>
    <property type="match status" value="1"/>
</dbReference>
<sequence length="362" mass="41458">MIASDRPIAGDGCDQPLKKIFIPDVLARWPFSRRLNQHYSSVRAESSAWFASFKVFSPKAQEAFDHCDFNLLTCLCYPNACEEHIRSACDFMNLSFFIDECSDISEEDKFRQQKDAIMDALRHPHKPRPKGEWVGGEIARQFWERTIRNASGQSQKRFISTFDDCLGGILQQVIDRSGHHTRDVQSYFDVRRNTGGAWPSFALLELGLDIPDEVISHPTIEDMVVASVDMIVLANDITSYNVEQARGDDRHNIVTIVMHEFDTDINGAMLWVTDYHTKLEKKYFEAMAAIPKWGEPIDSQVREYCDGLGNWVRGNYDWCFESEKYFGTNNLGIQQNRWILLMPKDHLKGEIGPILPQVGGTH</sequence>
<dbReference type="Proteomes" id="UP000719766">
    <property type="component" value="Unassembled WGS sequence"/>
</dbReference>
<keyword evidence="4 6" id="KW-0460">Magnesium</keyword>
<proteinExistence type="inferred from homology"/>
<keyword evidence="8" id="KW-1185">Reference proteome</keyword>
<dbReference type="InterPro" id="IPR008949">
    <property type="entry name" value="Isoprenoid_synthase_dom_sf"/>
</dbReference>
<evidence type="ECO:0000256" key="1">
    <source>
        <dbReference type="ARBA" id="ARBA00001946"/>
    </source>
</evidence>
<dbReference type="Gene3D" id="1.10.600.10">
    <property type="entry name" value="Farnesyl Diphosphate Synthase"/>
    <property type="match status" value="1"/>
</dbReference>
<comment type="similarity">
    <text evidence="2 6">Belongs to the terpene synthase family.</text>
</comment>
<dbReference type="InterPro" id="IPR034686">
    <property type="entry name" value="Terpene_cyclase-like_2"/>
</dbReference>
<dbReference type="EC" id="4.2.3.-" evidence="6"/>
<evidence type="ECO:0000313" key="8">
    <source>
        <dbReference type="Proteomes" id="UP000719766"/>
    </source>
</evidence>
<dbReference type="RefSeq" id="XP_041161681.1">
    <property type="nucleotide sequence ID" value="XM_041297693.1"/>
</dbReference>
<organism evidence="7 8">
    <name type="scientific">Suillus plorans</name>
    <dbReference type="NCBI Taxonomy" id="116603"/>
    <lineage>
        <taxon>Eukaryota</taxon>
        <taxon>Fungi</taxon>
        <taxon>Dikarya</taxon>
        <taxon>Basidiomycota</taxon>
        <taxon>Agaricomycotina</taxon>
        <taxon>Agaricomycetes</taxon>
        <taxon>Agaricomycetidae</taxon>
        <taxon>Boletales</taxon>
        <taxon>Suillineae</taxon>
        <taxon>Suillaceae</taxon>
        <taxon>Suillus</taxon>
    </lineage>
</organism>
<evidence type="ECO:0000256" key="4">
    <source>
        <dbReference type="ARBA" id="ARBA00022842"/>
    </source>
</evidence>
<evidence type="ECO:0000256" key="2">
    <source>
        <dbReference type="ARBA" id="ARBA00006333"/>
    </source>
</evidence>
<protein>
    <recommendedName>
        <fullName evidence="6">Terpene synthase</fullName>
        <ecNumber evidence="6">4.2.3.-</ecNumber>
    </recommendedName>
</protein>
<evidence type="ECO:0000256" key="3">
    <source>
        <dbReference type="ARBA" id="ARBA00022723"/>
    </source>
</evidence>
<dbReference type="AlphaFoldDB" id="A0A9P7DJQ7"/>
<evidence type="ECO:0000256" key="5">
    <source>
        <dbReference type="ARBA" id="ARBA00023239"/>
    </source>
</evidence>
<dbReference type="GO" id="GO:0046872">
    <property type="term" value="F:metal ion binding"/>
    <property type="evidence" value="ECO:0007669"/>
    <property type="project" value="UniProtKB-KW"/>
</dbReference>
<evidence type="ECO:0000313" key="7">
    <source>
        <dbReference type="EMBL" id="KAG1796028.1"/>
    </source>
</evidence>
<dbReference type="Pfam" id="PF19086">
    <property type="entry name" value="Terpene_syn_C_2"/>
    <property type="match status" value="1"/>
</dbReference>
<dbReference type="PANTHER" id="PTHR35201">
    <property type="entry name" value="TERPENE SYNTHASE"/>
    <property type="match status" value="1"/>
</dbReference>
<dbReference type="PANTHER" id="PTHR35201:SF4">
    <property type="entry name" value="BETA-PINACENE SYNTHASE-RELATED"/>
    <property type="match status" value="1"/>
</dbReference>
<dbReference type="GO" id="GO:0010333">
    <property type="term" value="F:terpene synthase activity"/>
    <property type="evidence" value="ECO:0007669"/>
    <property type="project" value="InterPro"/>
</dbReference>
<comment type="caution">
    <text evidence="7">The sequence shown here is derived from an EMBL/GenBank/DDBJ whole genome shotgun (WGS) entry which is preliminary data.</text>
</comment>
<gene>
    <name evidence="7" type="ORF">HD556DRAFT_1234840</name>
</gene>
<dbReference type="GO" id="GO:0008299">
    <property type="term" value="P:isoprenoid biosynthetic process"/>
    <property type="evidence" value="ECO:0007669"/>
    <property type="project" value="UniProtKB-ARBA"/>
</dbReference>
<comment type="cofactor">
    <cofactor evidence="1 6">
        <name>Mg(2+)</name>
        <dbReference type="ChEBI" id="CHEBI:18420"/>
    </cofactor>
</comment>
<dbReference type="GeneID" id="64591457"/>
<name>A0A9P7DJQ7_9AGAM</name>
<accession>A0A9P7DJQ7</accession>
<keyword evidence="3 6" id="KW-0479">Metal-binding</keyword>
<keyword evidence="5 6" id="KW-0456">Lyase</keyword>
<reference evidence="7" key="1">
    <citation type="journal article" date="2020" name="New Phytol.">
        <title>Comparative genomics reveals dynamic genome evolution in host specialist ectomycorrhizal fungi.</title>
        <authorList>
            <person name="Lofgren L.A."/>
            <person name="Nguyen N.H."/>
            <person name="Vilgalys R."/>
            <person name="Ruytinx J."/>
            <person name="Liao H.L."/>
            <person name="Branco S."/>
            <person name="Kuo A."/>
            <person name="LaButti K."/>
            <person name="Lipzen A."/>
            <person name="Andreopoulos W."/>
            <person name="Pangilinan J."/>
            <person name="Riley R."/>
            <person name="Hundley H."/>
            <person name="Na H."/>
            <person name="Barry K."/>
            <person name="Grigoriev I.V."/>
            <person name="Stajich J.E."/>
            <person name="Kennedy P.G."/>
        </authorList>
    </citation>
    <scope>NUCLEOTIDE SEQUENCE</scope>
    <source>
        <strain evidence="7">S12</strain>
    </source>
</reference>
<dbReference type="OrthoDB" id="6486656at2759"/>